<comment type="caution">
    <text evidence="9">The sequence shown here is derived from an EMBL/GenBank/DDBJ whole genome shotgun (WGS) entry which is preliminary data.</text>
</comment>
<dbReference type="InterPro" id="IPR013471">
    <property type="entry name" value="RNase_Z/BN"/>
</dbReference>
<name>A0A545TCL8_9GAMM</name>
<keyword evidence="10" id="KW-1185">Reference proteome</keyword>
<keyword evidence="4 8" id="KW-0479">Metal-binding</keyword>
<evidence type="ECO:0000313" key="9">
    <source>
        <dbReference type="EMBL" id="TQV74949.1"/>
    </source>
</evidence>
<evidence type="ECO:0000256" key="5">
    <source>
        <dbReference type="ARBA" id="ARBA00022759"/>
    </source>
</evidence>
<protein>
    <recommendedName>
        <fullName evidence="8">Ribonuclease Z</fullName>
        <shortName evidence="8">RNase Z</shortName>
        <ecNumber evidence="8">3.1.26.11</ecNumber>
    </recommendedName>
    <alternativeName>
        <fullName evidence="8">tRNA 3 endonuclease</fullName>
    </alternativeName>
    <alternativeName>
        <fullName evidence="8">tRNase Z</fullName>
    </alternativeName>
</protein>
<dbReference type="OrthoDB" id="9803916at2"/>
<evidence type="ECO:0000256" key="4">
    <source>
        <dbReference type="ARBA" id="ARBA00022723"/>
    </source>
</evidence>
<evidence type="ECO:0000313" key="10">
    <source>
        <dbReference type="Proteomes" id="UP000317839"/>
    </source>
</evidence>
<evidence type="ECO:0000256" key="8">
    <source>
        <dbReference type="HAMAP-Rule" id="MF_01818"/>
    </source>
</evidence>
<dbReference type="NCBIfam" id="NF000801">
    <property type="entry name" value="PRK00055.1-3"/>
    <property type="match status" value="1"/>
</dbReference>
<dbReference type="Proteomes" id="UP000317839">
    <property type="component" value="Unassembled WGS sequence"/>
</dbReference>
<dbReference type="PANTHER" id="PTHR46018:SF2">
    <property type="entry name" value="ZINC PHOSPHODIESTERASE ELAC PROTEIN 1"/>
    <property type="match status" value="1"/>
</dbReference>
<keyword evidence="3 8" id="KW-0540">Nuclease</keyword>
<dbReference type="GO" id="GO:0008270">
    <property type="term" value="F:zinc ion binding"/>
    <property type="evidence" value="ECO:0007669"/>
    <property type="project" value="UniProtKB-UniRule"/>
</dbReference>
<feature type="binding site" evidence="8">
    <location>
        <position position="140"/>
    </location>
    <ligand>
        <name>Zn(2+)</name>
        <dbReference type="ChEBI" id="CHEBI:29105"/>
        <label>1</label>
        <note>catalytic</note>
    </ligand>
</feature>
<reference evidence="9 10" key="1">
    <citation type="submission" date="2019-06" db="EMBL/GenBank/DDBJ databases">
        <title>Draft genome of Aliikangiella marina GYP-15.</title>
        <authorList>
            <person name="Wang G."/>
        </authorList>
    </citation>
    <scope>NUCLEOTIDE SEQUENCE [LARGE SCALE GENOMIC DNA]</scope>
    <source>
        <strain evidence="9 10">GYP-15</strain>
    </source>
</reference>
<keyword evidence="5 8" id="KW-0255">Endonuclease</keyword>
<dbReference type="EMBL" id="VIKR01000002">
    <property type="protein sequence ID" value="TQV74949.1"/>
    <property type="molecule type" value="Genomic_DNA"/>
</dbReference>
<organism evidence="9 10">
    <name type="scientific">Aliikangiella marina</name>
    <dbReference type="NCBI Taxonomy" id="1712262"/>
    <lineage>
        <taxon>Bacteria</taxon>
        <taxon>Pseudomonadati</taxon>
        <taxon>Pseudomonadota</taxon>
        <taxon>Gammaproteobacteria</taxon>
        <taxon>Oceanospirillales</taxon>
        <taxon>Pleioneaceae</taxon>
        <taxon>Aliikangiella</taxon>
    </lineage>
</organism>
<feature type="binding site" evidence="8">
    <location>
        <position position="211"/>
    </location>
    <ligand>
        <name>Zn(2+)</name>
        <dbReference type="ChEBI" id="CHEBI:29105"/>
        <label>2</label>
        <note>catalytic</note>
    </ligand>
</feature>
<comment type="catalytic activity">
    <reaction evidence="8">
        <text>Endonucleolytic cleavage of RNA, removing extra 3' nucleotides from tRNA precursor, generating 3' termini of tRNAs. A 3'-hydroxy group is left at the tRNA terminus and a 5'-phosphoryl group is left at the trailer molecule.</text>
        <dbReference type="EC" id="3.1.26.11"/>
    </reaction>
</comment>
<feature type="binding site" evidence="8">
    <location>
        <position position="270"/>
    </location>
    <ligand>
        <name>Zn(2+)</name>
        <dbReference type="ChEBI" id="CHEBI:29105"/>
        <label>2</label>
        <note>catalytic</note>
    </ligand>
</feature>
<sequence length="324" mass="35970">MKITFLGTSSGTPSKTRNVSGIAIATESKKDWILIDCGEGTQHQIQHTKLSLKKLSTICITHIHGDHCYGLPGLLASAAMSGKDTPLELVAPKPIQSFIESVIKTTDLHLGFKINFHDVTKVEKLLISNEIEIRTVALSHRVPSYAYIFEQTSFKYKLDLKKLEQKQIPRGPSWGKIQSGQDIVLASGETCLADDFLIVEETSKKIIVCGDNDDPRLLNIEASDADLVIHEATYTKEIAEKVGTGPQHSDAERVACFAQSIGLPNLVLTHFSPRYHDEIGRPGSILDIENEARLHYDGNLYLAKDFDIFGFDKNNRLILEDDND</sequence>
<feature type="binding site" evidence="8">
    <location>
        <position position="62"/>
    </location>
    <ligand>
        <name>Zn(2+)</name>
        <dbReference type="ChEBI" id="CHEBI:29105"/>
        <label>1</label>
        <note>catalytic</note>
    </ligand>
</feature>
<comment type="function">
    <text evidence="8">Zinc phosphodiesterase, which displays some tRNA 3'-processing endonuclease activity. Probably involved in tRNA maturation, by removing a 3'-trailer from precursor tRNA.</text>
</comment>
<gene>
    <name evidence="8" type="primary">rnz</name>
    <name evidence="9" type="ORF">FLL45_08300</name>
</gene>
<proteinExistence type="inferred from homology"/>
<feature type="binding site" evidence="8">
    <location>
        <position position="64"/>
    </location>
    <ligand>
        <name>Zn(2+)</name>
        <dbReference type="ChEBI" id="CHEBI:29105"/>
        <label>1</label>
        <note>catalytic</note>
    </ligand>
</feature>
<evidence type="ECO:0000256" key="1">
    <source>
        <dbReference type="ARBA" id="ARBA00011738"/>
    </source>
</evidence>
<comment type="subunit">
    <text evidence="1 8">Homodimer.</text>
</comment>
<dbReference type="EC" id="3.1.26.11" evidence="8"/>
<dbReference type="Gene3D" id="3.60.15.10">
    <property type="entry name" value="Ribonuclease Z/Hydroxyacylglutathione hydrolase-like"/>
    <property type="match status" value="1"/>
</dbReference>
<dbReference type="InterPro" id="IPR036866">
    <property type="entry name" value="RibonucZ/Hydroxyglut_hydro"/>
</dbReference>
<evidence type="ECO:0000256" key="3">
    <source>
        <dbReference type="ARBA" id="ARBA00022722"/>
    </source>
</evidence>
<keyword evidence="2 8" id="KW-0819">tRNA processing</keyword>
<dbReference type="RefSeq" id="WP_142941567.1">
    <property type="nucleotide sequence ID" value="NZ_VIKR01000002.1"/>
</dbReference>
<dbReference type="GO" id="GO:0042781">
    <property type="term" value="F:3'-tRNA processing endoribonuclease activity"/>
    <property type="evidence" value="ECO:0007669"/>
    <property type="project" value="UniProtKB-UniRule"/>
</dbReference>
<feature type="binding site" evidence="8">
    <location>
        <position position="66"/>
    </location>
    <ligand>
        <name>Zn(2+)</name>
        <dbReference type="ChEBI" id="CHEBI:29105"/>
        <label>2</label>
        <note>catalytic</note>
    </ligand>
</feature>
<comment type="similarity">
    <text evidence="8">Belongs to the RNase Z family.</text>
</comment>
<dbReference type="HAMAP" id="MF_01818">
    <property type="entry name" value="RNase_Z_BN"/>
    <property type="match status" value="1"/>
</dbReference>
<dbReference type="AlphaFoldDB" id="A0A545TCL8"/>
<evidence type="ECO:0000256" key="2">
    <source>
        <dbReference type="ARBA" id="ARBA00022694"/>
    </source>
</evidence>
<evidence type="ECO:0000256" key="6">
    <source>
        <dbReference type="ARBA" id="ARBA00022801"/>
    </source>
</evidence>
<evidence type="ECO:0000256" key="7">
    <source>
        <dbReference type="ARBA" id="ARBA00022833"/>
    </source>
</evidence>
<dbReference type="SUPFAM" id="SSF56281">
    <property type="entry name" value="Metallo-hydrolase/oxidoreductase"/>
    <property type="match status" value="1"/>
</dbReference>
<feature type="binding site" evidence="8">
    <location>
        <position position="211"/>
    </location>
    <ligand>
        <name>Zn(2+)</name>
        <dbReference type="ChEBI" id="CHEBI:29105"/>
        <label>1</label>
        <note>catalytic</note>
    </ligand>
</feature>
<dbReference type="CDD" id="cd07717">
    <property type="entry name" value="RNaseZ_ZiPD-like_MBL-fold"/>
    <property type="match status" value="1"/>
</dbReference>
<feature type="binding site" evidence="8">
    <location>
        <position position="67"/>
    </location>
    <ligand>
        <name>Zn(2+)</name>
        <dbReference type="ChEBI" id="CHEBI:29105"/>
        <label>2</label>
        <note>catalytic</note>
    </ligand>
</feature>
<accession>A0A545TCL8</accession>
<keyword evidence="7 8" id="KW-0862">Zinc</keyword>
<dbReference type="Pfam" id="PF23023">
    <property type="entry name" value="Anti-Pycsar_Apyc1"/>
    <property type="match status" value="1"/>
</dbReference>
<feature type="active site" description="Proton acceptor" evidence="8">
    <location>
        <position position="66"/>
    </location>
</feature>
<keyword evidence="6 8" id="KW-0378">Hydrolase</keyword>
<dbReference type="PANTHER" id="PTHR46018">
    <property type="entry name" value="ZINC PHOSPHODIESTERASE ELAC PROTEIN 1"/>
    <property type="match status" value="1"/>
</dbReference>
<comment type="cofactor">
    <cofactor evidence="8">
        <name>Zn(2+)</name>
        <dbReference type="ChEBI" id="CHEBI:29105"/>
    </cofactor>
    <text evidence="8">Binds 2 Zn(2+) ions.</text>
</comment>